<proteinExistence type="predicted"/>
<organism evidence="2 3">
    <name type="scientific">Malassezia obtusa</name>
    <dbReference type="NCBI Taxonomy" id="76774"/>
    <lineage>
        <taxon>Eukaryota</taxon>
        <taxon>Fungi</taxon>
        <taxon>Dikarya</taxon>
        <taxon>Basidiomycota</taxon>
        <taxon>Ustilaginomycotina</taxon>
        <taxon>Malasseziomycetes</taxon>
        <taxon>Malasseziales</taxon>
        <taxon>Malasseziaceae</taxon>
        <taxon>Malassezia</taxon>
    </lineage>
</organism>
<reference evidence="2" key="1">
    <citation type="submission" date="2023-03" db="EMBL/GenBank/DDBJ databases">
        <title>Mating type loci evolution in Malassezia.</title>
        <authorList>
            <person name="Coelho M.A."/>
        </authorList>
    </citation>
    <scope>NUCLEOTIDE SEQUENCE</scope>
    <source>
        <strain evidence="2">CBS 7876</strain>
    </source>
</reference>
<feature type="transmembrane region" description="Helical" evidence="1">
    <location>
        <begin position="106"/>
        <end position="139"/>
    </location>
</feature>
<dbReference type="EMBL" id="CP119934">
    <property type="protein sequence ID" value="WFD01825.1"/>
    <property type="molecule type" value="Genomic_DNA"/>
</dbReference>
<evidence type="ECO:0000313" key="3">
    <source>
        <dbReference type="Proteomes" id="UP001214603"/>
    </source>
</evidence>
<evidence type="ECO:0000256" key="1">
    <source>
        <dbReference type="SAM" id="Phobius"/>
    </source>
</evidence>
<keyword evidence="1" id="KW-0472">Membrane</keyword>
<keyword evidence="1" id="KW-0812">Transmembrane</keyword>
<keyword evidence="3" id="KW-1185">Reference proteome</keyword>
<dbReference type="AlphaFoldDB" id="A0AAF0DYN0"/>
<keyword evidence="1" id="KW-1133">Transmembrane helix</keyword>
<accession>A0AAF0DYN0</accession>
<dbReference type="Proteomes" id="UP001214603">
    <property type="component" value="Chromosome 1"/>
</dbReference>
<feature type="transmembrane region" description="Helical" evidence="1">
    <location>
        <begin position="65"/>
        <end position="94"/>
    </location>
</feature>
<gene>
    <name evidence="2" type="ORF">MOBT1_000505</name>
</gene>
<protein>
    <recommendedName>
        <fullName evidence="4">TLC domain-containing protein</fullName>
    </recommendedName>
</protein>
<feature type="transmembrane region" description="Helical" evidence="1">
    <location>
        <begin position="34"/>
        <end position="53"/>
    </location>
</feature>
<name>A0AAF0DYN0_9BASI</name>
<sequence length="329" mass="38777">MMSIPFVFDFFYTGMNWKKMTPHRETIADPVSEFFIAYLVSDLLTGLFSYRKFVNLSSGWIHHSLYAGFCIYWIIMHWSYAFVFCAIMEIPTWIMGIGIFNPRLRSYWAFTLTFLITRIAIHLFVFGIITFPMHVFWAYKSVRGLYRRILKQKAEAKQRELEHQAIIDEATRLLDSADELEERDALRWRKAYMEELEFCKEQGLDISNIRRSTLVRRALGRLLLQGDKRGHNLPPVNEDDEDDLEDWMSVTSMSSVPEHRQVPKEGRKVSLGKGIQIRMPRELNPILNGQNYIVSEFPVDQAASGTRRQRLLGQMRRRFEIARRDMVVF</sequence>
<evidence type="ECO:0000313" key="2">
    <source>
        <dbReference type="EMBL" id="WFD01825.1"/>
    </source>
</evidence>
<evidence type="ECO:0008006" key="4">
    <source>
        <dbReference type="Google" id="ProtNLM"/>
    </source>
</evidence>